<dbReference type="PANTHER" id="PTHR43611:SF3">
    <property type="entry name" value="FLAVIN MONONUCLEOTIDE HYDROLASE 1, CHLOROPLATIC"/>
    <property type="match status" value="1"/>
</dbReference>
<gene>
    <name evidence="1" type="ORF">NUTIK01_19640</name>
</gene>
<evidence type="ECO:0000313" key="1">
    <source>
        <dbReference type="EMBL" id="GMM61187.1"/>
    </source>
</evidence>
<dbReference type="InterPro" id="IPR023214">
    <property type="entry name" value="HAD_sf"/>
</dbReference>
<dbReference type="PANTHER" id="PTHR43611">
    <property type="entry name" value="ALPHA-D-GLUCOSE 1-PHOSPHATE PHOSPHATASE"/>
    <property type="match status" value="1"/>
</dbReference>
<dbReference type="EMBL" id="BTFW01000001">
    <property type="protein sequence ID" value="GMM61187.1"/>
    <property type="molecule type" value="Genomic_DNA"/>
</dbReference>
<dbReference type="SUPFAM" id="SSF56784">
    <property type="entry name" value="HAD-like"/>
    <property type="match status" value="1"/>
</dbReference>
<sequence length="214" mass="23402">MTSPAPVTAASPTIVVWDVGRVLVEWDLGLLYHEAIPDPQERARFVAEVVSEEWHGQHDAGVPWAQMVPARAAQFPESAALIERYATHWLDSVPGPVAGTHDLIRRLAARDVPQYAITNFGVDAWALFRPTFPILDHCRDIVVSGAERMVKPDPAIFELAAGRFGHAPASMLFIDDNAANIATARELGWHTHHFTRGAAALEADLIAHGLLDQA</sequence>
<dbReference type="RefSeq" id="WP_317974898.1">
    <property type="nucleotide sequence ID" value="NZ_BTFW01000001.1"/>
</dbReference>
<dbReference type="Gene3D" id="3.40.50.1000">
    <property type="entry name" value="HAD superfamily/HAD-like"/>
    <property type="match status" value="1"/>
</dbReference>
<protein>
    <submittedName>
        <fullName evidence="1">HAD family phosphatase</fullName>
    </submittedName>
</protein>
<dbReference type="CDD" id="cd02603">
    <property type="entry name" value="HAD_sEH-N_like"/>
    <property type="match status" value="1"/>
</dbReference>
<keyword evidence="2" id="KW-1185">Reference proteome</keyword>
<dbReference type="Pfam" id="PF00702">
    <property type="entry name" value="Hydrolase"/>
    <property type="match status" value="1"/>
</dbReference>
<comment type="caution">
    <text evidence="1">The sequence shown here is derived from an EMBL/GenBank/DDBJ whole genome shotgun (WGS) entry which is preliminary data.</text>
</comment>
<name>A0ABQ6P7I5_9SPHN</name>
<dbReference type="InterPro" id="IPR006439">
    <property type="entry name" value="HAD-SF_hydro_IA"/>
</dbReference>
<dbReference type="NCBIfam" id="TIGR01509">
    <property type="entry name" value="HAD-SF-IA-v3"/>
    <property type="match status" value="1"/>
</dbReference>
<dbReference type="InterPro" id="IPR036412">
    <property type="entry name" value="HAD-like_sf"/>
</dbReference>
<proteinExistence type="predicted"/>
<evidence type="ECO:0000313" key="2">
    <source>
        <dbReference type="Proteomes" id="UP001187221"/>
    </source>
</evidence>
<organism evidence="1 2">
    <name type="scientific">Novosphingobium pituita</name>
    <dbReference type="NCBI Taxonomy" id="3056842"/>
    <lineage>
        <taxon>Bacteria</taxon>
        <taxon>Pseudomonadati</taxon>
        <taxon>Pseudomonadota</taxon>
        <taxon>Alphaproteobacteria</taxon>
        <taxon>Sphingomonadales</taxon>
        <taxon>Sphingomonadaceae</taxon>
        <taxon>Novosphingobium</taxon>
    </lineage>
</organism>
<dbReference type="Proteomes" id="UP001187221">
    <property type="component" value="Unassembled WGS sequence"/>
</dbReference>
<reference evidence="1 2" key="1">
    <citation type="submission" date="2023-06" db="EMBL/GenBank/DDBJ databases">
        <title>Draft genome sequence of Novosphingobium sp. strain IK01.</title>
        <authorList>
            <person name="Hatamoto M."/>
            <person name="Ikarashi T."/>
            <person name="Yamaguchi T."/>
        </authorList>
    </citation>
    <scope>NUCLEOTIDE SEQUENCE [LARGE SCALE GENOMIC DNA]</scope>
    <source>
        <strain evidence="1 2">IK01</strain>
    </source>
</reference>
<accession>A0ABQ6P7I5</accession>